<reference evidence="1 2" key="1">
    <citation type="submission" date="2016-11" db="EMBL/GenBank/DDBJ databases">
        <authorList>
            <person name="Jaros S."/>
            <person name="Januszkiewicz K."/>
            <person name="Wedrychowicz H."/>
        </authorList>
    </citation>
    <scope>NUCLEOTIDE SEQUENCE [LARGE SCALE GENOMIC DNA]</scope>
    <source>
        <strain evidence="1 2">DSM 3090</strain>
    </source>
</reference>
<gene>
    <name evidence="1" type="ORF">SAMN02745248_01754</name>
</gene>
<dbReference type="Proteomes" id="UP000183952">
    <property type="component" value="Unassembled WGS sequence"/>
</dbReference>
<dbReference type="RefSeq" id="WP_072903714.1">
    <property type="nucleotide sequence ID" value="NZ_FRAD01000013.1"/>
</dbReference>
<sequence length="299" mass="31759">MTGNVTITSDANGTVSIANGIITGNFTVNAKNATVNNAATINGTTTINDVSNNTFNNSGVLNVVIIKDSNGGSFNNTGVINKDITIETGVDFTEALVLKGVIDATVKVTGNSKSRVNIEGKVKDVILQAKDAILTLAEKSEIVNPVIIDEAVTIISVKPVKSKIGKDVDVTVKESEKSVGKQVKGEGKDKEVKLEVSKSPYTFNTALNKDSYGVNDDIVITGSLMEAGKALSNVDISLKVSDINGNVITVEQLVTDDKGEFQHTFKVPEDTEAGKYNMTIKAHSPVNESMEEKLVIKNK</sequence>
<protein>
    <submittedName>
        <fullName evidence="1">Uncharacterized protein</fullName>
    </submittedName>
</protein>
<dbReference type="STRING" id="1121331.SAMN02745248_01754"/>
<proteinExistence type="predicted"/>
<organism evidence="1 2">
    <name type="scientific">Hathewaya proteolytica DSM 3090</name>
    <dbReference type="NCBI Taxonomy" id="1121331"/>
    <lineage>
        <taxon>Bacteria</taxon>
        <taxon>Bacillati</taxon>
        <taxon>Bacillota</taxon>
        <taxon>Clostridia</taxon>
        <taxon>Eubacteriales</taxon>
        <taxon>Clostridiaceae</taxon>
        <taxon>Hathewaya</taxon>
    </lineage>
</organism>
<evidence type="ECO:0000313" key="1">
    <source>
        <dbReference type="EMBL" id="SHK08856.1"/>
    </source>
</evidence>
<dbReference type="EMBL" id="FRAD01000013">
    <property type="protein sequence ID" value="SHK08856.1"/>
    <property type="molecule type" value="Genomic_DNA"/>
</dbReference>
<accession>A0A1M6PLJ0</accession>
<dbReference type="Gene3D" id="2.60.40.1930">
    <property type="match status" value="1"/>
</dbReference>
<dbReference type="OrthoDB" id="174569at2"/>
<name>A0A1M6PLJ0_9CLOT</name>
<dbReference type="AlphaFoldDB" id="A0A1M6PLJ0"/>
<evidence type="ECO:0000313" key="2">
    <source>
        <dbReference type="Proteomes" id="UP000183952"/>
    </source>
</evidence>
<keyword evidence="2" id="KW-1185">Reference proteome</keyword>